<reference evidence="2" key="1">
    <citation type="journal article" date="2002" name="Nature">
        <title>The genome sequence and structure of rice chromosome 1.</title>
        <authorList>
            <person name="Sasaki T."/>
            <person name="Matsumoto T."/>
            <person name="Yamamoto K."/>
            <person name="Sakata K."/>
            <person name="Baba T."/>
            <person name="Katayose Y."/>
            <person name="Wu J."/>
            <person name="Niimura Y."/>
            <person name="Cheng Z."/>
            <person name="Nagamura Y."/>
            <person name="Antonio B.A."/>
            <person name="Kanamori H."/>
            <person name="Hosokawa S."/>
            <person name="Masukawa M."/>
            <person name="Arikawa K."/>
            <person name="Chiden Y."/>
            <person name="Hayashi M."/>
            <person name="Okamoto M."/>
            <person name="Ando T."/>
            <person name="Aoki H."/>
            <person name="Arita K."/>
            <person name="Hamada M."/>
            <person name="Harada C."/>
            <person name="Hijishita S."/>
            <person name="Honda M."/>
            <person name="Ichikawa Y."/>
            <person name="Idonuma A."/>
            <person name="Iijima M."/>
            <person name="Ikeda M."/>
            <person name="Ikeno M."/>
            <person name="Itoh S."/>
            <person name="Itoh T."/>
            <person name="Itoh Y."/>
            <person name="Itoh Y."/>
            <person name="Iwabuchi A."/>
            <person name="Kamiya K."/>
            <person name="Karasawa W."/>
            <person name="Katagiri S."/>
            <person name="Kikuta A."/>
            <person name="Kobayashi N."/>
            <person name="Kono I."/>
            <person name="Machita K."/>
            <person name="Maehara T."/>
            <person name="Mizuno H."/>
            <person name="Mizubayashi T."/>
            <person name="Mukai Y."/>
            <person name="Nagasaki H."/>
            <person name="Nakashima M."/>
            <person name="Nakama Y."/>
            <person name="Nakamichi Y."/>
            <person name="Nakamura M."/>
            <person name="Namiki N."/>
            <person name="Negishi M."/>
            <person name="Ohta I."/>
            <person name="Ono N."/>
            <person name="Saji S."/>
            <person name="Sakai K."/>
            <person name="Shibata M."/>
            <person name="Shimokawa T."/>
            <person name="Shomura A."/>
            <person name="Song J."/>
            <person name="Takazaki Y."/>
            <person name="Terasawa K."/>
            <person name="Tsuji K."/>
            <person name="Waki K."/>
            <person name="Yamagata H."/>
            <person name="Yamane H."/>
            <person name="Yoshiki S."/>
            <person name="Yoshihara R."/>
            <person name="Yukawa K."/>
            <person name="Zhong H."/>
            <person name="Iwama H."/>
            <person name="Endo T."/>
            <person name="Ito H."/>
            <person name="Hahn J.H."/>
            <person name="Kim H.I."/>
            <person name="Eun M.Y."/>
            <person name="Yano M."/>
            <person name="Jiang J."/>
            <person name="Gojobori T."/>
        </authorList>
    </citation>
    <scope>NUCLEOTIDE SEQUENCE</scope>
</reference>
<dbReference type="AlphaFoldDB" id="Q5NB22"/>
<sequence>MDSRSRVDALVQRNRTPIAPSPFPPSLTAGCRHHNPPPSHSLRRIRAVSSSPLVPRYLPVCSLSPVSPWFAPPFAAAVRHPFRLTPSSTSRRPAWQPRRRHVGATSARTGSSRPRPAAPLRPARARGPPRAVRLRAGQPHPRPP</sequence>
<evidence type="ECO:0000313" key="4">
    <source>
        <dbReference type="Proteomes" id="UP000000763"/>
    </source>
</evidence>
<dbReference type="PROSITE" id="PS51257">
    <property type="entry name" value="PROKAR_LIPOPROTEIN"/>
    <property type="match status" value="1"/>
</dbReference>
<proteinExistence type="predicted"/>
<feature type="region of interest" description="Disordered" evidence="1">
    <location>
        <begin position="82"/>
        <end position="144"/>
    </location>
</feature>
<evidence type="ECO:0000256" key="1">
    <source>
        <dbReference type="SAM" id="MobiDB-lite"/>
    </source>
</evidence>
<protein>
    <submittedName>
        <fullName evidence="2">Uncharacterized protein</fullName>
    </submittedName>
</protein>
<evidence type="ECO:0000313" key="3">
    <source>
        <dbReference type="EMBL" id="BAD86865.1"/>
    </source>
</evidence>
<reference evidence="4" key="2">
    <citation type="journal article" date="2005" name="Nature">
        <title>The map-based sequence of the rice genome.</title>
        <authorList>
            <consortium name="International rice genome sequencing project (IRGSP)"/>
            <person name="Matsumoto T."/>
            <person name="Wu J."/>
            <person name="Kanamori H."/>
            <person name="Katayose Y."/>
            <person name="Fujisawa M."/>
            <person name="Namiki N."/>
            <person name="Mizuno H."/>
            <person name="Yamamoto K."/>
            <person name="Antonio B.A."/>
            <person name="Baba T."/>
            <person name="Sakata K."/>
            <person name="Nagamura Y."/>
            <person name="Aoki H."/>
            <person name="Arikawa K."/>
            <person name="Arita K."/>
            <person name="Bito T."/>
            <person name="Chiden Y."/>
            <person name="Fujitsuka N."/>
            <person name="Fukunaka R."/>
            <person name="Hamada M."/>
            <person name="Harada C."/>
            <person name="Hayashi A."/>
            <person name="Hijishita S."/>
            <person name="Honda M."/>
            <person name="Hosokawa S."/>
            <person name="Ichikawa Y."/>
            <person name="Idonuma A."/>
            <person name="Iijima M."/>
            <person name="Ikeda M."/>
            <person name="Ikeno M."/>
            <person name="Ito K."/>
            <person name="Ito S."/>
            <person name="Ito T."/>
            <person name="Ito Y."/>
            <person name="Ito Y."/>
            <person name="Iwabuchi A."/>
            <person name="Kamiya K."/>
            <person name="Karasawa W."/>
            <person name="Kurita K."/>
            <person name="Katagiri S."/>
            <person name="Kikuta A."/>
            <person name="Kobayashi H."/>
            <person name="Kobayashi N."/>
            <person name="Machita K."/>
            <person name="Maehara T."/>
            <person name="Masukawa M."/>
            <person name="Mizubayashi T."/>
            <person name="Mukai Y."/>
            <person name="Nagasaki H."/>
            <person name="Nagata Y."/>
            <person name="Naito S."/>
            <person name="Nakashima M."/>
            <person name="Nakama Y."/>
            <person name="Nakamichi Y."/>
            <person name="Nakamura M."/>
            <person name="Meguro A."/>
            <person name="Negishi M."/>
            <person name="Ohta I."/>
            <person name="Ohta T."/>
            <person name="Okamoto M."/>
            <person name="Ono N."/>
            <person name="Saji S."/>
            <person name="Sakaguchi M."/>
            <person name="Sakai K."/>
            <person name="Shibata M."/>
            <person name="Shimokawa T."/>
            <person name="Song J."/>
            <person name="Takazaki Y."/>
            <person name="Terasawa K."/>
            <person name="Tsugane M."/>
            <person name="Tsuji K."/>
            <person name="Ueda S."/>
            <person name="Waki K."/>
            <person name="Yamagata H."/>
            <person name="Yamamoto M."/>
            <person name="Yamamoto S."/>
            <person name="Yamane H."/>
            <person name="Yoshiki S."/>
            <person name="Yoshihara R."/>
            <person name="Yukawa K."/>
            <person name="Zhong H."/>
            <person name="Yano M."/>
            <person name="Yuan Q."/>
            <person name="Ouyang S."/>
            <person name="Liu J."/>
            <person name="Jones K.M."/>
            <person name="Gansberger K."/>
            <person name="Moffat K."/>
            <person name="Hill J."/>
            <person name="Bera J."/>
            <person name="Fadrosh D."/>
            <person name="Jin S."/>
            <person name="Johri S."/>
            <person name="Kim M."/>
            <person name="Overton L."/>
            <person name="Reardon M."/>
            <person name="Tsitrin T."/>
            <person name="Vuong H."/>
            <person name="Weaver B."/>
            <person name="Ciecko A."/>
            <person name="Tallon L."/>
            <person name="Jackson J."/>
            <person name="Pai G."/>
            <person name="Aken S.V."/>
            <person name="Utterback T."/>
            <person name="Reidmuller S."/>
            <person name="Feldblyum T."/>
            <person name="Hsiao J."/>
            <person name="Zismann V."/>
            <person name="Iobst S."/>
            <person name="de Vazeille A.R."/>
            <person name="Buell C.R."/>
            <person name="Ying K."/>
            <person name="Li Y."/>
            <person name="Lu T."/>
            <person name="Huang Y."/>
            <person name="Zhao Q."/>
            <person name="Feng Q."/>
            <person name="Zhang L."/>
            <person name="Zhu J."/>
            <person name="Weng Q."/>
            <person name="Mu J."/>
            <person name="Lu Y."/>
            <person name="Fan D."/>
            <person name="Liu Y."/>
            <person name="Guan J."/>
            <person name="Zhang Y."/>
            <person name="Yu S."/>
            <person name="Liu X."/>
            <person name="Zhang Y."/>
            <person name="Hong G."/>
            <person name="Han B."/>
            <person name="Choisne N."/>
            <person name="Demange N."/>
            <person name="Orjeda G."/>
            <person name="Samain S."/>
            <person name="Cattolico L."/>
            <person name="Pelletier E."/>
            <person name="Couloux A."/>
            <person name="Segurens B."/>
            <person name="Wincker P."/>
            <person name="D'Hont A."/>
            <person name="Scarpelli C."/>
            <person name="Weissenbach J."/>
            <person name="Salanoubat M."/>
            <person name="Quetier F."/>
            <person name="Yu Y."/>
            <person name="Kim H.R."/>
            <person name="Rambo T."/>
            <person name="Currie J."/>
            <person name="Collura K."/>
            <person name="Luo M."/>
            <person name="Yang T."/>
            <person name="Ammiraju J.S.S."/>
            <person name="Engler F."/>
            <person name="Soderlund C."/>
            <person name="Wing R.A."/>
            <person name="Palmer L.E."/>
            <person name="de la Bastide M."/>
            <person name="Spiegel L."/>
            <person name="Nascimento L."/>
            <person name="Zutavern T."/>
            <person name="O'Shaughnessy A."/>
            <person name="Dike S."/>
            <person name="Dedhia N."/>
            <person name="Preston R."/>
            <person name="Balija V."/>
            <person name="McCombie W.R."/>
            <person name="Chow T."/>
            <person name="Chen H."/>
            <person name="Chung M."/>
            <person name="Chen C."/>
            <person name="Shaw J."/>
            <person name="Wu H."/>
            <person name="Hsiao K."/>
            <person name="Chao Y."/>
            <person name="Chu M."/>
            <person name="Cheng C."/>
            <person name="Hour A."/>
            <person name="Lee P."/>
            <person name="Lin S."/>
            <person name="Lin Y."/>
            <person name="Liou J."/>
            <person name="Liu S."/>
            <person name="Hsing Y."/>
            <person name="Raghuvanshi S."/>
            <person name="Mohanty A."/>
            <person name="Bharti A.K."/>
            <person name="Gaur A."/>
            <person name="Gupta V."/>
            <person name="Kumar D."/>
            <person name="Ravi V."/>
            <person name="Vij S."/>
            <person name="Kapur A."/>
            <person name="Khurana P."/>
            <person name="Khurana P."/>
            <person name="Khurana J.P."/>
            <person name="Tyagi A.K."/>
            <person name="Gaikwad K."/>
            <person name="Singh A."/>
            <person name="Dalal V."/>
            <person name="Srivastava S."/>
            <person name="Dixit A."/>
            <person name="Pal A.K."/>
            <person name="Ghazi I.A."/>
            <person name="Yadav M."/>
            <person name="Pandit A."/>
            <person name="Bhargava A."/>
            <person name="Sureshbabu K."/>
            <person name="Batra K."/>
            <person name="Sharma T.R."/>
            <person name="Mohapatra T."/>
            <person name="Singh N.K."/>
            <person name="Messing J."/>
            <person name="Nelson A.B."/>
            <person name="Fuks G."/>
            <person name="Kavchok S."/>
            <person name="Keizer G."/>
            <person name="Linton E."/>
            <person name="Llaca V."/>
            <person name="Song R."/>
            <person name="Tanyolac B."/>
            <person name="Young S."/>
            <person name="Ho-Il K."/>
            <person name="Hahn J.H."/>
            <person name="Sangsakoo G."/>
            <person name="Vanavichit A."/>
            <person name="de Mattos Luiz.A.T."/>
            <person name="Zimmer P.D."/>
            <person name="Malone G."/>
            <person name="Dellagostin O."/>
            <person name="de Oliveira A.C."/>
            <person name="Bevan M."/>
            <person name="Bancroft I."/>
            <person name="Minx P."/>
            <person name="Cordum H."/>
            <person name="Wilson R."/>
            <person name="Cheng Z."/>
            <person name="Jin W."/>
            <person name="Jiang J."/>
            <person name="Leong S.A."/>
            <person name="Iwama H."/>
            <person name="Gojobori T."/>
            <person name="Itoh T."/>
            <person name="Niimura Y."/>
            <person name="Fujii Y."/>
            <person name="Habara T."/>
            <person name="Sakai H."/>
            <person name="Sato Y."/>
            <person name="Wilson G."/>
            <person name="Kumar K."/>
            <person name="McCouch S."/>
            <person name="Juretic N."/>
            <person name="Hoen D."/>
            <person name="Wright S."/>
            <person name="Bruskiewich R."/>
            <person name="Bureau T."/>
            <person name="Miyao A."/>
            <person name="Hirochika H."/>
            <person name="Nishikawa T."/>
            <person name="Kadowaki K."/>
            <person name="Sugiura M."/>
            <person name="Burr B."/>
            <person name="Sasaki T."/>
        </authorList>
    </citation>
    <scope>NUCLEOTIDE SEQUENCE [LARGE SCALE GENOMIC DNA]</scope>
    <source>
        <strain evidence="4">cv. Nipponbare</strain>
    </source>
</reference>
<reference evidence="4" key="3">
    <citation type="journal article" date="2008" name="Nucleic Acids Res.">
        <title>The rice annotation project database (RAP-DB): 2008 update.</title>
        <authorList>
            <consortium name="The rice annotation project (RAP)"/>
        </authorList>
    </citation>
    <scope>GENOME REANNOTATION</scope>
    <source>
        <strain evidence="4">cv. Nipponbare</strain>
    </source>
</reference>
<dbReference type="Proteomes" id="UP000000763">
    <property type="component" value="Chromosome 1"/>
</dbReference>
<feature type="region of interest" description="Disordered" evidence="1">
    <location>
        <begin position="1"/>
        <end position="42"/>
    </location>
</feature>
<gene>
    <name evidence="3" type="ORF">P0469E05.19</name>
    <name evidence="2" type="ORF">P0511C01.39</name>
</gene>
<dbReference type="EMBL" id="AP002480">
    <property type="protein sequence ID" value="BAD86865.1"/>
    <property type="molecule type" value="Genomic_DNA"/>
</dbReference>
<evidence type="ECO:0000313" key="2">
    <source>
        <dbReference type="EMBL" id="BAD81351.1"/>
    </source>
</evidence>
<name>Q5NB22_ORYSJ</name>
<dbReference type="EMBL" id="AP002070">
    <property type="protein sequence ID" value="BAD81351.1"/>
    <property type="molecule type" value="Genomic_DNA"/>
</dbReference>
<dbReference type="Proteomes" id="UP000817658">
    <property type="component" value="Chromosome 1"/>
</dbReference>
<organism evidence="2">
    <name type="scientific">Oryza sativa subsp. japonica</name>
    <name type="common">Rice</name>
    <dbReference type="NCBI Taxonomy" id="39947"/>
    <lineage>
        <taxon>Eukaryota</taxon>
        <taxon>Viridiplantae</taxon>
        <taxon>Streptophyta</taxon>
        <taxon>Embryophyta</taxon>
        <taxon>Tracheophyta</taxon>
        <taxon>Spermatophyta</taxon>
        <taxon>Magnoliopsida</taxon>
        <taxon>Liliopsida</taxon>
        <taxon>Poales</taxon>
        <taxon>Poaceae</taxon>
        <taxon>BOP clade</taxon>
        <taxon>Oryzoideae</taxon>
        <taxon>Oryzeae</taxon>
        <taxon>Oryzinae</taxon>
        <taxon>Oryza</taxon>
        <taxon>Oryza sativa</taxon>
    </lineage>
</organism>
<feature type="compositionally biased region" description="Low complexity" evidence="1">
    <location>
        <begin position="113"/>
        <end position="137"/>
    </location>
</feature>
<feature type="compositionally biased region" description="Basic residues" evidence="1">
    <location>
        <begin position="31"/>
        <end position="42"/>
    </location>
</feature>
<accession>Q5NB22</accession>